<reference evidence="2" key="1">
    <citation type="journal article" date="2023" name="Nat. Plants">
        <title>Single-cell RNA sequencing provides a high-resolution roadmap for understanding the multicellular compartmentation of specialized metabolism.</title>
        <authorList>
            <person name="Sun S."/>
            <person name="Shen X."/>
            <person name="Li Y."/>
            <person name="Li Y."/>
            <person name="Wang S."/>
            <person name="Li R."/>
            <person name="Zhang H."/>
            <person name="Shen G."/>
            <person name="Guo B."/>
            <person name="Wei J."/>
            <person name="Xu J."/>
            <person name="St-Pierre B."/>
            <person name="Chen S."/>
            <person name="Sun C."/>
        </authorList>
    </citation>
    <scope>NUCLEOTIDE SEQUENCE [LARGE SCALE GENOMIC DNA]</scope>
</reference>
<gene>
    <name evidence="1" type="ORF">M9H77_31896</name>
</gene>
<dbReference type="Proteomes" id="UP001060085">
    <property type="component" value="Linkage Group LG07"/>
</dbReference>
<keyword evidence="2" id="KW-1185">Reference proteome</keyword>
<name>A0ACC0A291_CATRO</name>
<evidence type="ECO:0000313" key="2">
    <source>
        <dbReference type="Proteomes" id="UP001060085"/>
    </source>
</evidence>
<comment type="caution">
    <text evidence="1">The sequence shown here is derived from an EMBL/GenBank/DDBJ whole genome shotgun (WGS) entry which is preliminary data.</text>
</comment>
<accession>A0ACC0A291</accession>
<evidence type="ECO:0000313" key="1">
    <source>
        <dbReference type="EMBL" id="KAI5654709.1"/>
    </source>
</evidence>
<proteinExistence type="predicted"/>
<organism evidence="1 2">
    <name type="scientific">Catharanthus roseus</name>
    <name type="common">Madagascar periwinkle</name>
    <name type="synonym">Vinca rosea</name>
    <dbReference type="NCBI Taxonomy" id="4058"/>
    <lineage>
        <taxon>Eukaryota</taxon>
        <taxon>Viridiplantae</taxon>
        <taxon>Streptophyta</taxon>
        <taxon>Embryophyta</taxon>
        <taxon>Tracheophyta</taxon>
        <taxon>Spermatophyta</taxon>
        <taxon>Magnoliopsida</taxon>
        <taxon>eudicotyledons</taxon>
        <taxon>Gunneridae</taxon>
        <taxon>Pentapetalae</taxon>
        <taxon>asterids</taxon>
        <taxon>lamiids</taxon>
        <taxon>Gentianales</taxon>
        <taxon>Apocynaceae</taxon>
        <taxon>Rauvolfioideae</taxon>
        <taxon>Vinceae</taxon>
        <taxon>Catharanthinae</taxon>
        <taxon>Catharanthus</taxon>
    </lineage>
</organism>
<dbReference type="EMBL" id="CM044707">
    <property type="protein sequence ID" value="KAI5654709.1"/>
    <property type="molecule type" value="Genomic_DNA"/>
</dbReference>
<protein>
    <submittedName>
        <fullName evidence="1">Uncharacterized protein</fullName>
    </submittedName>
</protein>
<sequence length="497" mass="56350">MECQSLKFRHYYAPTYCFLFNKWGAIVGQDVPFKAVNLGGWLVTEGWMTPSLFDGITNKDLLDGTHVSLRSTKLNTFLAAENGGGAGLVADTTSISGWETFRLWRINETTFNLRVFNKQFVGLKDQSQDGKIVAISTTPGPAETFQIVRNENDPYRIRLRASNGLFLQAQNGSSVTADFGESADWGDQNPSVFQVIIGNSLHGEYQVTNGHGPDRAPEVMKEHWSNYIVEDDFRFMSEKGLTAVRIPVGWWIKYDQTPPAPFVGGSLQVLDNAFSWAEKYNLKVMVDLHGVPRSQNGNDHSAARDGYAEWGDSDINETVEIIEFLSQRYADRPSFVAIALMNEPSAASITLDTLTKYYKAGYDAVRRHSFSAYVILSNRLGNADNRELLPLGGTLPRSVIEVHYYNLFWDYFNTLTVQGNIDYVNNERAQKLREVTQVNGEWTITNATMEDYQRFEKAQLNVYGKATFGWAYWSYKCVFGHWSLKWMIENNYINLKS</sequence>